<dbReference type="PANTHER" id="PTHR23150:SF19">
    <property type="entry name" value="FORMYLGLYCINE-GENERATING ENZYME"/>
    <property type="match status" value="1"/>
</dbReference>
<dbReference type="Pfam" id="PF13004">
    <property type="entry name" value="BACON"/>
    <property type="match status" value="1"/>
</dbReference>
<organism evidence="3 4">
    <name type="scientific">Breznakibacter xylanolyticus</name>
    <dbReference type="NCBI Taxonomy" id="990"/>
    <lineage>
        <taxon>Bacteria</taxon>
        <taxon>Pseudomonadati</taxon>
        <taxon>Bacteroidota</taxon>
        <taxon>Bacteroidia</taxon>
        <taxon>Marinilabiliales</taxon>
        <taxon>Marinilabiliaceae</taxon>
        <taxon>Breznakibacter</taxon>
    </lineage>
</organism>
<dbReference type="Gene3D" id="2.60.40.10">
    <property type="entry name" value="Immunoglobulins"/>
    <property type="match status" value="1"/>
</dbReference>
<dbReference type="Proteomes" id="UP000249239">
    <property type="component" value="Unassembled WGS sequence"/>
</dbReference>
<dbReference type="AlphaFoldDB" id="A0A2W7N6B3"/>
<evidence type="ECO:0000259" key="2">
    <source>
        <dbReference type="Pfam" id="PF13004"/>
    </source>
</evidence>
<keyword evidence="4" id="KW-1185">Reference proteome</keyword>
<dbReference type="InterPro" id="IPR042095">
    <property type="entry name" value="SUMF_sf"/>
</dbReference>
<reference evidence="3 4" key="1">
    <citation type="submission" date="2018-06" db="EMBL/GenBank/DDBJ databases">
        <title>Genomic Encyclopedia of Archaeal and Bacterial Type Strains, Phase II (KMG-II): from individual species to whole genera.</title>
        <authorList>
            <person name="Goeker M."/>
        </authorList>
    </citation>
    <scope>NUCLEOTIDE SEQUENCE [LARGE SCALE GENOMIC DNA]</scope>
    <source>
        <strain evidence="3 4">DSM 6779</strain>
    </source>
</reference>
<dbReference type="InterPro" id="IPR016187">
    <property type="entry name" value="CTDL_fold"/>
</dbReference>
<dbReference type="SUPFAM" id="SSF56436">
    <property type="entry name" value="C-type lectin-like"/>
    <property type="match status" value="1"/>
</dbReference>
<dbReference type="PANTHER" id="PTHR23150">
    <property type="entry name" value="SULFATASE MODIFYING FACTOR 1, 2"/>
    <property type="match status" value="1"/>
</dbReference>
<dbReference type="Gene3D" id="3.90.1580.10">
    <property type="entry name" value="paralog of FGE (formylglycine-generating enzyme)"/>
    <property type="match status" value="1"/>
</dbReference>
<dbReference type="InterPro" id="IPR005532">
    <property type="entry name" value="SUMF_dom"/>
</dbReference>
<dbReference type="Pfam" id="PF03781">
    <property type="entry name" value="FGE-sulfatase"/>
    <property type="match status" value="1"/>
</dbReference>
<protein>
    <submittedName>
        <fullName evidence="3">Formylglycine-generating enzyme required for sulfatase activity</fullName>
    </submittedName>
</protein>
<evidence type="ECO:0000313" key="4">
    <source>
        <dbReference type="Proteomes" id="UP000249239"/>
    </source>
</evidence>
<sequence>MLSLFFVACGKDDDDGGGGGDLSVSQALIQFSSGKDASLVKVISDKSWKASCDADWMSLSANSGDQSTAFLIGASPNPLFERTAKVIISSGNATQTIEVVQKGVSKIEFQINGVPFTFLPVEADTTFFLQGETYFSSRSVFLSSYFISQTEITNAQWQAVLGSLPYVDESSKPQMPVVVNYNTIANVFLPKINALADYRFRLPTEHEWEVAAMGGMLSKQTSFAGSIYIDEVAWHYLNSEGRKHVVASKKPNELGLYDMSGNVSEWCSDWYVLWTEQAPPPSTLTNPAGPTTGTLKVIKGGDFSAERFEYDRNNCRISSRNFLPPDISTEAFLYDGYNHHTGFRLIIYK</sequence>
<dbReference type="GO" id="GO:0120147">
    <property type="term" value="F:formylglycine-generating oxidase activity"/>
    <property type="evidence" value="ECO:0007669"/>
    <property type="project" value="TreeGrafter"/>
</dbReference>
<proteinExistence type="predicted"/>
<dbReference type="CDD" id="cd14948">
    <property type="entry name" value="BACON"/>
    <property type="match status" value="1"/>
</dbReference>
<evidence type="ECO:0000313" key="3">
    <source>
        <dbReference type="EMBL" id="PZX13837.1"/>
    </source>
</evidence>
<evidence type="ECO:0000259" key="1">
    <source>
        <dbReference type="Pfam" id="PF03781"/>
    </source>
</evidence>
<feature type="domain" description="Sulfatase-modifying factor enzyme-like" evidence="1">
    <location>
        <begin position="139"/>
        <end position="327"/>
    </location>
</feature>
<dbReference type="EMBL" id="QKZK01000022">
    <property type="protein sequence ID" value="PZX13837.1"/>
    <property type="molecule type" value="Genomic_DNA"/>
</dbReference>
<name>A0A2W7N6B3_9BACT</name>
<dbReference type="InterPro" id="IPR024361">
    <property type="entry name" value="BACON"/>
</dbReference>
<accession>A0A2W7N6B3</accession>
<feature type="domain" description="BACON" evidence="2">
    <location>
        <begin position="47"/>
        <end position="102"/>
    </location>
</feature>
<dbReference type="InterPro" id="IPR051043">
    <property type="entry name" value="Sulfatase_Mod_Factor_Kinase"/>
</dbReference>
<comment type="caution">
    <text evidence="3">The sequence shown here is derived from an EMBL/GenBank/DDBJ whole genome shotgun (WGS) entry which is preliminary data.</text>
</comment>
<dbReference type="InterPro" id="IPR013783">
    <property type="entry name" value="Ig-like_fold"/>
</dbReference>
<gene>
    <name evidence="3" type="ORF">LX69_02517</name>
</gene>